<evidence type="ECO:0000256" key="2">
    <source>
        <dbReference type="SAM" id="MobiDB-lite"/>
    </source>
</evidence>
<dbReference type="AlphaFoldDB" id="A0A919YEJ9"/>
<comment type="caution">
    <text evidence="4">The sequence shown here is derived from an EMBL/GenBank/DDBJ whole genome shotgun (WGS) entry which is preliminary data.</text>
</comment>
<dbReference type="Gene3D" id="1.10.530.10">
    <property type="match status" value="1"/>
</dbReference>
<evidence type="ECO:0000313" key="4">
    <source>
        <dbReference type="EMBL" id="GIO47808.1"/>
    </source>
</evidence>
<dbReference type="PANTHER" id="PTHR37423:SF2">
    <property type="entry name" value="MEMBRANE-BOUND LYTIC MUREIN TRANSGLYCOSYLASE C"/>
    <property type="match status" value="1"/>
</dbReference>
<dbReference type="SUPFAM" id="SSF53955">
    <property type="entry name" value="Lysozyme-like"/>
    <property type="match status" value="1"/>
</dbReference>
<protein>
    <recommendedName>
        <fullName evidence="3">Transglycosylase SLT domain-containing protein</fullName>
    </recommendedName>
</protein>
<dbReference type="EMBL" id="BORT01000010">
    <property type="protein sequence ID" value="GIO47808.1"/>
    <property type="molecule type" value="Genomic_DNA"/>
</dbReference>
<proteinExistence type="inferred from homology"/>
<feature type="region of interest" description="Disordered" evidence="2">
    <location>
        <begin position="80"/>
        <end position="105"/>
    </location>
</feature>
<name>A0A919YEJ9_9BACL</name>
<dbReference type="Proteomes" id="UP000682811">
    <property type="component" value="Unassembled WGS sequence"/>
</dbReference>
<gene>
    <name evidence="4" type="ORF">J34TS1_25730</name>
</gene>
<dbReference type="GO" id="GO:0000270">
    <property type="term" value="P:peptidoglycan metabolic process"/>
    <property type="evidence" value="ECO:0007669"/>
    <property type="project" value="InterPro"/>
</dbReference>
<dbReference type="GO" id="GO:0016020">
    <property type="term" value="C:membrane"/>
    <property type="evidence" value="ECO:0007669"/>
    <property type="project" value="InterPro"/>
</dbReference>
<dbReference type="InterPro" id="IPR008258">
    <property type="entry name" value="Transglycosylase_SLT_dom_1"/>
</dbReference>
<dbReference type="PROSITE" id="PS00922">
    <property type="entry name" value="TRANSGLYCOSYLASE"/>
    <property type="match status" value="1"/>
</dbReference>
<evidence type="ECO:0000259" key="3">
    <source>
        <dbReference type="Pfam" id="PF01464"/>
    </source>
</evidence>
<evidence type="ECO:0000313" key="5">
    <source>
        <dbReference type="Proteomes" id="UP000682811"/>
    </source>
</evidence>
<sequence>MQIDSSTAKQMVSLQDNSRIQNKDELLQDIIKNGSSSDFGVILQQYVNSSSEGGSSADVPPIPAGVSYSDGLLWQQLGPTEKPEVAETHSAGASRHVSGKSSPSAYDDLIRQASQKYGVDEALIKAVIDTESSFNPSVVSSAGAKGLMQLMDGTAAGLGVSDPFDPAENIDAGTRYLSYQIKRYSGQVNMALAAYNAGPNRVAKLGVSTDEQLMDKLDMLPLETRKYISKIANARLKYEV</sequence>
<dbReference type="Pfam" id="PF01464">
    <property type="entry name" value="SLT"/>
    <property type="match status" value="1"/>
</dbReference>
<comment type="similarity">
    <text evidence="1">Belongs to the transglycosylase Slt family.</text>
</comment>
<keyword evidence="5" id="KW-1185">Reference proteome</keyword>
<dbReference type="InterPro" id="IPR023346">
    <property type="entry name" value="Lysozyme-like_dom_sf"/>
</dbReference>
<organism evidence="4 5">
    <name type="scientific">Paenibacillus azoreducens</name>
    <dbReference type="NCBI Taxonomy" id="116718"/>
    <lineage>
        <taxon>Bacteria</taxon>
        <taxon>Bacillati</taxon>
        <taxon>Bacillota</taxon>
        <taxon>Bacilli</taxon>
        <taxon>Bacillales</taxon>
        <taxon>Paenibacillaceae</taxon>
        <taxon>Paenibacillus</taxon>
    </lineage>
</organism>
<accession>A0A919YEJ9</accession>
<dbReference type="PANTHER" id="PTHR37423">
    <property type="entry name" value="SOLUBLE LYTIC MUREIN TRANSGLYCOSYLASE-RELATED"/>
    <property type="match status" value="1"/>
</dbReference>
<feature type="domain" description="Transglycosylase SLT" evidence="3">
    <location>
        <begin position="109"/>
        <end position="209"/>
    </location>
</feature>
<reference evidence="4 5" key="1">
    <citation type="submission" date="2021-03" db="EMBL/GenBank/DDBJ databases">
        <title>Antimicrobial resistance genes in bacteria isolated from Japanese honey, and their potential for conferring macrolide and lincosamide resistance in the American foulbrood pathogen Paenibacillus larvae.</title>
        <authorList>
            <person name="Okamoto M."/>
            <person name="Kumagai M."/>
            <person name="Kanamori H."/>
            <person name="Takamatsu D."/>
        </authorList>
    </citation>
    <scope>NUCLEOTIDE SEQUENCE [LARGE SCALE GENOMIC DNA]</scope>
    <source>
        <strain evidence="4 5">J34TS1</strain>
    </source>
</reference>
<dbReference type="RefSeq" id="WP_212978596.1">
    <property type="nucleotide sequence ID" value="NZ_AP025343.1"/>
</dbReference>
<dbReference type="InterPro" id="IPR000189">
    <property type="entry name" value="Transglyc_AS"/>
</dbReference>
<dbReference type="CDD" id="cd00254">
    <property type="entry name" value="LT-like"/>
    <property type="match status" value="1"/>
</dbReference>
<evidence type="ECO:0000256" key="1">
    <source>
        <dbReference type="ARBA" id="ARBA00007734"/>
    </source>
</evidence>
<dbReference type="GO" id="GO:0008933">
    <property type="term" value="F:peptidoglycan lytic transglycosylase activity"/>
    <property type="evidence" value="ECO:0007669"/>
    <property type="project" value="InterPro"/>
</dbReference>